<keyword evidence="3" id="KW-1003">Cell membrane</keyword>
<sequence length="183" mass="18802">MKNPNNPNTANDPSGEVRQGGQSDAGSLTDRLNQAQPYALGLFRIVVGLLFACHGAASLFGVLGGAMGGGTIPAGTWPGWYAAVIQLGAGVLVLAGLGTRSAAFLASGSMAYAYFKVHQPESLFPLQNGGETAALFCWAFALLVFTGPGALAVDRLFGTRVATGSTTRRTNEDREEQGAPVGA</sequence>
<accession>A0ABV3D6D6</accession>
<reference evidence="9 10" key="1">
    <citation type="submission" date="2024-06" db="EMBL/GenBank/DDBJ databases">
        <title>The Natural Products Discovery Center: Release of the First 8490 Sequenced Strains for Exploring Actinobacteria Biosynthetic Diversity.</title>
        <authorList>
            <person name="Kalkreuter E."/>
            <person name="Kautsar S.A."/>
            <person name="Yang D."/>
            <person name="Bader C.D."/>
            <person name="Teijaro C.N."/>
            <person name="Fluegel L."/>
            <person name="Davis C.M."/>
            <person name="Simpson J.R."/>
            <person name="Lauterbach L."/>
            <person name="Steele A.D."/>
            <person name="Gui C."/>
            <person name="Meng S."/>
            <person name="Li G."/>
            <person name="Viehrig K."/>
            <person name="Ye F."/>
            <person name="Su P."/>
            <person name="Kiefer A.F."/>
            <person name="Nichols A."/>
            <person name="Cepeda A.J."/>
            <person name="Yan W."/>
            <person name="Fan B."/>
            <person name="Jiang Y."/>
            <person name="Adhikari A."/>
            <person name="Zheng C.-J."/>
            <person name="Schuster L."/>
            <person name="Cowan T.M."/>
            <person name="Smanski M.J."/>
            <person name="Chevrette M.G."/>
            <person name="De Carvalho L.P.S."/>
            <person name="Shen B."/>
        </authorList>
    </citation>
    <scope>NUCLEOTIDE SEQUENCE [LARGE SCALE GENOMIC DNA]</scope>
    <source>
        <strain evidence="9 10">NPDC045705</strain>
    </source>
</reference>
<dbReference type="PANTHER" id="PTHR33452">
    <property type="entry name" value="OXIDOREDUCTASE CATD-RELATED"/>
    <property type="match status" value="1"/>
</dbReference>
<keyword evidence="6 8" id="KW-0472">Membrane</keyword>
<comment type="subcellular location">
    <subcellularLocation>
        <location evidence="1">Cell membrane</location>
        <topology evidence="1">Multi-pass membrane protein</topology>
    </subcellularLocation>
</comment>
<evidence type="ECO:0000256" key="1">
    <source>
        <dbReference type="ARBA" id="ARBA00004651"/>
    </source>
</evidence>
<dbReference type="InterPro" id="IPR032808">
    <property type="entry name" value="DoxX"/>
</dbReference>
<evidence type="ECO:0000256" key="8">
    <source>
        <dbReference type="SAM" id="Phobius"/>
    </source>
</evidence>
<name>A0ABV3D6D6_STREX</name>
<feature type="transmembrane region" description="Helical" evidence="8">
    <location>
        <begin position="133"/>
        <end position="153"/>
    </location>
</feature>
<evidence type="ECO:0000313" key="10">
    <source>
        <dbReference type="Proteomes" id="UP001551210"/>
    </source>
</evidence>
<keyword evidence="4 8" id="KW-0812">Transmembrane</keyword>
<feature type="transmembrane region" description="Helical" evidence="8">
    <location>
        <begin position="80"/>
        <end position="113"/>
    </location>
</feature>
<dbReference type="PANTHER" id="PTHR33452:SF4">
    <property type="entry name" value="BLL4328 PROTEIN"/>
    <property type="match status" value="1"/>
</dbReference>
<evidence type="ECO:0000256" key="5">
    <source>
        <dbReference type="ARBA" id="ARBA00022989"/>
    </source>
</evidence>
<comment type="caution">
    <text evidence="9">The sequence shown here is derived from an EMBL/GenBank/DDBJ whole genome shotgun (WGS) entry which is preliminary data.</text>
</comment>
<feature type="compositionally biased region" description="Polar residues" evidence="7">
    <location>
        <begin position="1"/>
        <end position="12"/>
    </location>
</feature>
<evidence type="ECO:0000256" key="2">
    <source>
        <dbReference type="ARBA" id="ARBA00006679"/>
    </source>
</evidence>
<evidence type="ECO:0000256" key="3">
    <source>
        <dbReference type="ARBA" id="ARBA00022475"/>
    </source>
</evidence>
<feature type="region of interest" description="Disordered" evidence="7">
    <location>
        <begin position="1"/>
        <end position="28"/>
    </location>
</feature>
<dbReference type="Pfam" id="PF07681">
    <property type="entry name" value="DoxX"/>
    <property type="match status" value="1"/>
</dbReference>
<dbReference type="RefSeq" id="WP_359216425.1">
    <property type="nucleotide sequence ID" value="NZ_JBEZAM010000093.1"/>
</dbReference>
<organism evidence="9 10">
    <name type="scientific">Streptomyces exfoliatus</name>
    <name type="common">Streptomyces hydrogenans</name>
    <dbReference type="NCBI Taxonomy" id="1905"/>
    <lineage>
        <taxon>Bacteria</taxon>
        <taxon>Bacillati</taxon>
        <taxon>Actinomycetota</taxon>
        <taxon>Actinomycetes</taxon>
        <taxon>Kitasatosporales</taxon>
        <taxon>Streptomycetaceae</taxon>
        <taxon>Streptomyces</taxon>
    </lineage>
</organism>
<dbReference type="EMBL" id="JBEZAM010000093">
    <property type="protein sequence ID" value="MEU7298033.1"/>
    <property type="molecule type" value="Genomic_DNA"/>
</dbReference>
<protein>
    <submittedName>
        <fullName evidence="9">DoxX family protein</fullName>
    </submittedName>
</protein>
<gene>
    <name evidence="9" type="ORF">AB0A76_33390</name>
</gene>
<proteinExistence type="inferred from homology"/>
<feature type="region of interest" description="Disordered" evidence="7">
    <location>
        <begin position="164"/>
        <end position="183"/>
    </location>
</feature>
<comment type="similarity">
    <text evidence="2">Belongs to the DoxX family.</text>
</comment>
<evidence type="ECO:0000256" key="6">
    <source>
        <dbReference type="ARBA" id="ARBA00023136"/>
    </source>
</evidence>
<keyword evidence="5 8" id="KW-1133">Transmembrane helix</keyword>
<dbReference type="InterPro" id="IPR051907">
    <property type="entry name" value="DoxX-like_oxidoreductase"/>
</dbReference>
<dbReference type="Proteomes" id="UP001551210">
    <property type="component" value="Unassembled WGS sequence"/>
</dbReference>
<evidence type="ECO:0000313" key="9">
    <source>
        <dbReference type="EMBL" id="MEU7298033.1"/>
    </source>
</evidence>
<evidence type="ECO:0000256" key="7">
    <source>
        <dbReference type="SAM" id="MobiDB-lite"/>
    </source>
</evidence>
<feature type="transmembrane region" description="Helical" evidence="8">
    <location>
        <begin position="42"/>
        <end position="68"/>
    </location>
</feature>
<keyword evidence="10" id="KW-1185">Reference proteome</keyword>
<evidence type="ECO:0000256" key="4">
    <source>
        <dbReference type="ARBA" id="ARBA00022692"/>
    </source>
</evidence>